<dbReference type="EMBL" id="RWGY01000051">
    <property type="protein sequence ID" value="TVU05867.1"/>
    <property type="molecule type" value="Genomic_DNA"/>
</dbReference>
<feature type="transmembrane region" description="Helical" evidence="1">
    <location>
        <begin position="70"/>
        <end position="89"/>
    </location>
</feature>
<comment type="caution">
    <text evidence="2">The sequence shown here is derived from an EMBL/GenBank/DDBJ whole genome shotgun (WGS) entry which is preliminary data.</text>
</comment>
<sequence>MAAVAAEDAVVVVVGVSAPPPPAPAPCRLATALDYLFVASVWVTGASAAALTVAGRASGKDSPVYHALELTVQGSLLLLVLAVVAWCLHDVATAVRLVKAIVADAVAVVKNKKIPDCWKVHAFPSKHTLDPNHMIVFDCALLDLERSHQVHGALTREQLTVVLAGHGLALFWLLDIVGLLMEVVPGKECRRIGAALFDLGILGVSAIGCFIVVPCTALGIQKNKDWRSRVAISEAKKIRGDARDQHEAKVPDLKFPDI</sequence>
<dbReference type="AlphaFoldDB" id="A0A5J9T3R4"/>
<keyword evidence="1" id="KW-1133">Transmembrane helix</keyword>
<dbReference type="Gramene" id="TVU05867">
    <property type="protein sequence ID" value="TVU05867"/>
    <property type="gene ID" value="EJB05_49051"/>
</dbReference>
<feature type="transmembrane region" description="Helical" evidence="1">
    <location>
        <begin position="35"/>
        <end position="58"/>
    </location>
</feature>
<evidence type="ECO:0000313" key="3">
    <source>
        <dbReference type="Proteomes" id="UP000324897"/>
    </source>
</evidence>
<accession>A0A5J9T3R4</accession>
<evidence type="ECO:0000256" key="1">
    <source>
        <dbReference type="SAM" id="Phobius"/>
    </source>
</evidence>
<reference evidence="2 3" key="1">
    <citation type="journal article" date="2019" name="Sci. Rep.">
        <title>A high-quality genome of Eragrostis curvula grass provides insights into Poaceae evolution and supports new strategies to enhance forage quality.</title>
        <authorList>
            <person name="Carballo J."/>
            <person name="Santos B.A.C.M."/>
            <person name="Zappacosta D."/>
            <person name="Garbus I."/>
            <person name="Selva J.P."/>
            <person name="Gallo C.A."/>
            <person name="Diaz A."/>
            <person name="Albertini E."/>
            <person name="Caccamo M."/>
            <person name="Echenique V."/>
        </authorList>
    </citation>
    <scope>NUCLEOTIDE SEQUENCE [LARGE SCALE GENOMIC DNA]</scope>
    <source>
        <strain evidence="3">cv. Victoria</strain>
        <tissue evidence="2">Leaf</tissue>
    </source>
</reference>
<proteinExistence type="predicted"/>
<keyword evidence="1" id="KW-0812">Transmembrane</keyword>
<protein>
    <submittedName>
        <fullName evidence="2">Uncharacterized protein</fullName>
    </submittedName>
</protein>
<feature type="transmembrane region" description="Helical" evidence="1">
    <location>
        <begin position="159"/>
        <end position="181"/>
    </location>
</feature>
<name>A0A5J9T3R4_9POAL</name>
<keyword evidence="3" id="KW-1185">Reference proteome</keyword>
<dbReference type="Proteomes" id="UP000324897">
    <property type="component" value="Unassembled WGS sequence"/>
</dbReference>
<evidence type="ECO:0000313" key="2">
    <source>
        <dbReference type="EMBL" id="TVU05867.1"/>
    </source>
</evidence>
<feature type="transmembrane region" description="Helical" evidence="1">
    <location>
        <begin position="201"/>
        <end position="220"/>
    </location>
</feature>
<gene>
    <name evidence="2" type="ORF">EJB05_49051</name>
</gene>
<organism evidence="2 3">
    <name type="scientific">Eragrostis curvula</name>
    <name type="common">weeping love grass</name>
    <dbReference type="NCBI Taxonomy" id="38414"/>
    <lineage>
        <taxon>Eukaryota</taxon>
        <taxon>Viridiplantae</taxon>
        <taxon>Streptophyta</taxon>
        <taxon>Embryophyta</taxon>
        <taxon>Tracheophyta</taxon>
        <taxon>Spermatophyta</taxon>
        <taxon>Magnoliopsida</taxon>
        <taxon>Liliopsida</taxon>
        <taxon>Poales</taxon>
        <taxon>Poaceae</taxon>
        <taxon>PACMAD clade</taxon>
        <taxon>Chloridoideae</taxon>
        <taxon>Eragrostideae</taxon>
        <taxon>Eragrostidinae</taxon>
        <taxon>Eragrostis</taxon>
    </lineage>
</organism>
<keyword evidence="1" id="KW-0472">Membrane</keyword>